<dbReference type="HOGENOM" id="CLU_001666_8_3_1"/>
<evidence type="ECO:0000313" key="9">
    <source>
        <dbReference type="EMBL" id="EPQ55806.1"/>
    </source>
</evidence>
<dbReference type="GO" id="GO:0005737">
    <property type="term" value="C:cytoplasm"/>
    <property type="evidence" value="ECO:0007669"/>
    <property type="project" value="TreeGrafter"/>
</dbReference>
<dbReference type="CDD" id="cd18808">
    <property type="entry name" value="SF1_C_Upf1"/>
    <property type="match status" value="1"/>
</dbReference>
<dbReference type="Proteomes" id="UP000030669">
    <property type="component" value="Unassembled WGS sequence"/>
</dbReference>
<keyword evidence="2" id="KW-0547">Nucleotide-binding</keyword>
<dbReference type="EMBL" id="KB469301">
    <property type="protein sequence ID" value="EPQ55806.1"/>
    <property type="molecule type" value="Genomic_DNA"/>
</dbReference>
<feature type="coiled-coil region" evidence="6">
    <location>
        <begin position="459"/>
        <end position="525"/>
    </location>
</feature>
<organism evidence="9 10">
    <name type="scientific">Gloeophyllum trabeum (strain ATCC 11539 / FP-39264 / Madison 617)</name>
    <name type="common">Brown rot fungus</name>
    <dbReference type="NCBI Taxonomy" id="670483"/>
    <lineage>
        <taxon>Eukaryota</taxon>
        <taxon>Fungi</taxon>
        <taxon>Dikarya</taxon>
        <taxon>Basidiomycota</taxon>
        <taxon>Agaricomycotina</taxon>
        <taxon>Agaricomycetes</taxon>
        <taxon>Gloeophyllales</taxon>
        <taxon>Gloeophyllaceae</taxon>
        <taxon>Gloeophyllum</taxon>
    </lineage>
</organism>
<dbReference type="KEGG" id="gtr:GLOTRDRAFT_60587"/>
<dbReference type="PANTHER" id="PTHR10887">
    <property type="entry name" value="DNA2/NAM7 HELICASE FAMILY"/>
    <property type="match status" value="1"/>
</dbReference>
<evidence type="ECO:0000313" key="10">
    <source>
        <dbReference type="Proteomes" id="UP000030669"/>
    </source>
</evidence>
<evidence type="ECO:0000256" key="1">
    <source>
        <dbReference type="ARBA" id="ARBA00007913"/>
    </source>
</evidence>
<keyword evidence="6" id="KW-0175">Coiled coil</keyword>
<dbReference type="FunFam" id="3.40.50.300:FF:000326">
    <property type="entry name" value="P-loop containing nucleoside triphosphate hydrolase"/>
    <property type="match status" value="1"/>
</dbReference>
<dbReference type="GeneID" id="19307371"/>
<dbReference type="InterPro" id="IPR047187">
    <property type="entry name" value="SF1_C_Upf1"/>
</dbReference>
<dbReference type="GO" id="GO:0003724">
    <property type="term" value="F:RNA helicase activity"/>
    <property type="evidence" value="ECO:0007669"/>
    <property type="project" value="TreeGrafter"/>
</dbReference>
<dbReference type="Gene3D" id="2.40.30.270">
    <property type="match status" value="1"/>
</dbReference>
<feature type="domain" description="DNA2/NAM7 helicase-like C-terminal" evidence="8">
    <location>
        <begin position="612"/>
        <end position="828"/>
    </location>
</feature>
<dbReference type="InterPro" id="IPR041677">
    <property type="entry name" value="DNA2/NAM7_AAA_11"/>
</dbReference>
<evidence type="ECO:0000259" key="7">
    <source>
        <dbReference type="Pfam" id="PF13086"/>
    </source>
</evidence>
<accession>S7Q6Z4</accession>
<evidence type="ECO:0000256" key="3">
    <source>
        <dbReference type="ARBA" id="ARBA00022801"/>
    </source>
</evidence>
<dbReference type="Gene3D" id="3.40.50.300">
    <property type="entry name" value="P-loop containing nucleotide triphosphate hydrolases"/>
    <property type="match status" value="2"/>
</dbReference>
<protein>
    <submittedName>
        <fullName evidence="9">p-loop containing nucleoside triphosphate hydrolase protein</fullName>
    </submittedName>
</protein>
<dbReference type="Pfam" id="PF13086">
    <property type="entry name" value="AAA_11"/>
    <property type="match status" value="1"/>
</dbReference>
<dbReference type="InterPro" id="IPR045055">
    <property type="entry name" value="DNA2/NAM7-like"/>
</dbReference>
<dbReference type="GO" id="GO:0005524">
    <property type="term" value="F:ATP binding"/>
    <property type="evidence" value="ECO:0007669"/>
    <property type="project" value="UniProtKB-KW"/>
</dbReference>
<sequence length="894" mass="99559">MPTLWSSLPSVARVQCSLSHASVSLRARYPTRPTKTCQRRSLSAFSSLVDEGANLSAAEREWLQEDDLAPDTSPALPSNAPRYDWRLRARSRVRQASAPLAPEGSSPRRALKRIHPPHVEIFPGEPFHDEIQAYKEHFLPLLDAEQKEDEAILKERLSNWPLDRLKEEGYCLTGLSAFWLKATQFGRPVAAFLLGPGIALPDHRFDNGTQVLVSRLDPLQEKPLQGSVVSHTTTQIRVAFPELYDLDESAWRLDVGYTNVIYERMRTAIGSLVHDPALLEKESDTSASDRQLILQGTHLRDKLLRSFASDEDVNQLQPPRAEDGAKDDEDLSFLSADMRIHSWIQRYSRPNPVVVEGDPVLSGLNPTQIRAIALMVGKRMSLVQGPPGTGKTKTIIEAVKLLKVHWQIPQPVLVCTFTNVAVDNLVEGLARAGVRPLRVGYGKVRTALHAHTLEEQLQEHRLRKEVDALAKEVDELREQLGALRGRIVNAMGAGREATEKKDAQLKAMEKAAVRMERKARKASAKRYAMSQEMLWDIVTSADVVCTTCVTSACAALNIIDFPMVFLDEASMSTEPASLIPIMKGSQQVALIGDHKQLPPVITSAEAQSMGLGVSLFERLTEERHVPSIMLDVQYRMHPAISRFPSIEFYQFSVQDGTVESDGSVHPRLLPPASSHLQDHPETGRRPSVIFLDHAGSETLKHRSRVNWTEAGIVCSIVEDLLLQNAGLRGEDIGIIAPYAAQISLLTRLLRTDHRYRTRFTAVLGEQRAMQLAHVEIKTVDGFEGREKEVIVFSTVRNNARGHIGFLGDRRRLNVGLTRAKRGLFVVGSLSTLREGKVSGWEGGGNVRVGKGAEAWRRYAKFLSEEGLVVRLSGERLRKTLYGNITDADVLKRVY</sequence>
<dbReference type="OMA" id="IMKGSRH"/>
<evidence type="ECO:0000256" key="6">
    <source>
        <dbReference type="SAM" id="Coils"/>
    </source>
</evidence>
<keyword evidence="4" id="KW-0347">Helicase</keyword>
<keyword evidence="3 9" id="KW-0378">Hydrolase</keyword>
<dbReference type="AlphaFoldDB" id="S7Q6Z4"/>
<dbReference type="RefSeq" id="XP_007865839.1">
    <property type="nucleotide sequence ID" value="XM_007867648.1"/>
</dbReference>
<dbReference type="Pfam" id="PF13087">
    <property type="entry name" value="AAA_12"/>
    <property type="match status" value="1"/>
</dbReference>
<gene>
    <name evidence="9" type="ORF">GLOTRDRAFT_60587</name>
</gene>
<dbReference type="InterPro" id="IPR041679">
    <property type="entry name" value="DNA2/NAM7-like_C"/>
</dbReference>
<dbReference type="eggNOG" id="KOG1802">
    <property type="taxonomic scope" value="Eukaryota"/>
</dbReference>
<feature type="domain" description="DNA2/NAM7 helicase helicase" evidence="7">
    <location>
        <begin position="364"/>
        <end position="603"/>
    </location>
</feature>
<dbReference type="SUPFAM" id="SSF52540">
    <property type="entry name" value="P-loop containing nucleoside triphosphate hydrolases"/>
    <property type="match status" value="1"/>
</dbReference>
<dbReference type="InterPro" id="IPR027417">
    <property type="entry name" value="P-loop_NTPase"/>
</dbReference>
<dbReference type="PANTHER" id="PTHR10887:SF517">
    <property type="entry name" value="RNA HELICASE NONSENSE MRNA REDUCING FACTOR"/>
    <property type="match status" value="1"/>
</dbReference>
<reference evidence="9 10" key="1">
    <citation type="journal article" date="2012" name="Science">
        <title>The Paleozoic origin of enzymatic lignin decomposition reconstructed from 31 fungal genomes.</title>
        <authorList>
            <person name="Floudas D."/>
            <person name="Binder M."/>
            <person name="Riley R."/>
            <person name="Barry K."/>
            <person name="Blanchette R.A."/>
            <person name="Henrissat B."/>
            <person name="Martinez A.T."/>
            <person name="Otillar R."/>
            <person name="Spatafora J.W."/>
            <person name="Yadav J.S."/>
            <person name="Aerts A."/>
            <person name="Benoit I."/>
            <person name="Boyd A."/>
            <person name="Carlson A."/>
            <person name="Copeland A."/>
            <person name="Coutinho P.M."/>
            <person name="de Vries R.P."/>
            <person name="Ferreira P."/>
            <person name="Findley K."/>
            <person name="Foster B."/>
            <person name="Gaskell J."/>
            <person name="Glotzer D."/>
            <person name="Gorecki P."/>
            <person name="Heitman J."/>
            <person name="Hesse C."/>
            <person name="Hori C."/>
            <person name="Igarashi K."/>
            <person name="Jurgens J.A."/>
            <person name="Kallen N."/>
            <person name="Kersten P."/>
            <person name="Kohler A."/>
            <person name="Kuees U."/>
            <person name="Kumar T.K.A."/>
            <person name="Kuo A."/>
            <person name="LaButti K."/>
            <person name="Larrondo L.F."/>
            <person name="Lindquist E."/>
            <person name="Ling A."/>
            <person name="Lombard V."/>
            <person name="Lucas S."/>
            <person name="Lundell T."/>
            <person name="Martin R."/>
            <person name="McLaughlin D.J."/>
            <person name="Morgenstern I."/>
            <person name="Morin E."/>
            <person name="Murat C."/>
            <person name="Nagy L.G."/>
            <person name="Nolan M."/>
            <person name="Ohm R.A."/>
            <person name="Patyshakuliyeva A."/>
            <person name="Rokas A."/>
            <person name="Ruiz-Duenas F.J."/>
            <person name="Sabat G."/>
            <person name="Salamov A."/>
            <person name="Samejima M."/>
            <person name="Schmutz J."/>
            <person name="Slot J.C."/>
            <person name="St John F."/>
            <person name="Stenlid J."/>
            <person name="Sun H."/>
            <person name="Sun S."/>
            <person name="Syed K."/>
            <person name="Tsang A."/>
            <person name="Wiebenga A."/>
            <person name="Young D."/>
            <person name="Pisabarro A."/>
            <person name="Eastwood D.C."/>
            <person name="Martin F."/>
            <person name="Cullen D."/>
            <person name="Grigoriev I.V."/>
            <person name="Hibbett D.S."/>
        </authorList>
    </citation>
    <scope>NUCLEOTIDE SEQUENCE [LARGE SCALE GENOMIC DNA]</scope>
    <source>
        <strain evidence="9 10">ATCC 11539</strain>
    </source>
</reference>
<proteinExistence type="inferred from homology"/>
<dbReference type="GO" id="GO:0000184">
    <property type="term" value="P:nuclear-transcribed mRNA catabolic process, nonsense-mediated decay"/>
    <property type="evidence" value="ECO:0007669"/>
    <property type="project" value="TreeGrafter"/>
</dbReference>
<dbReference type="OrthoDB" id="6513042at2759"/>
<evidence type="ECO:0000256" key="2">
    <source>
        <dbReference type="ARBA" id="ARBA00022741"/>
    </source>
</evidence>
<keyword evidence="10" id="KW-1185">Reference proteome</keyword>
<dbReference type="GO" id="GO:0016787">
    <property type="term" value="F:hydrolase activity"/>
    <property type="evidence" value="ECO:0007669"/>
    <property type="project" value="UniProtKB-KW"/>
</dbReference>
<evidence type="ECO:0000259" key="8">
    <source>
        <dbReference type="Pfam" id="PF13087"/>
    </source>
</evidence>
<evidence type="ECO:0000256" key="4">
    <source>
        <dbReference type="ARBA" id="ARBA00022806"/>
    </source>
</evidence>
<dbReference type="STRING" id="670483.S7Q6Z4"/>
<keyword evidence="5" id="KW-0067">ATP-binding</keyword>
<comment type="similarity">
    <text evidence="1">Belongs to the DNA2/NAM7 helicase family.</text>
</comment>
<dbReference type="GO" id="GO:0005694">
    <property type="term" value="C:chromosome"/>
    <property type="evidence" value="ECO:0007669"/>
    <property type="project" value="UniProtKB-ARBA"/>
</dbReference>
<name>S7Q6Z4_GLOTA</name>
<evidence type="ECO:0000256" key="5">
    <source>
        <dbReference type="ARBA" id="ARBA00022840"/>
    </source>
</evidence>